<evidence type="ECO:0000256" key="2">
    <source>
        <dbReference type="SAM" id="MobiDB-lite"/>
    </source>
</evidence>
<dbReference type="GO" id="GO:0016810">
    <property type="term" value="F:hydrolase activity, acting on carbon-nitrogen (but not peptide) bonds"/>
    <property type="evidence" value="ECO:0007669"/>
    <property type="project" value="InterPro"/>
</dbReference>
<evidence type="ECO:0000313" key="5">
    <source>
        <dbReference type="Proteomes" id="UP000001903"/>
    </source>
</evidence>
<reference evidence="4 5" key="1">
    <citation type="journal article" date="2010" name="Stand. Genomic Sci.">
        <title>Complete genome sequence of Haloterrigena turkmenica type strain (4k).</title>
        <authorList>
            <person name="Saunders E."/>
            <person name="Tindall B.J."/>
            <person name="Fahnrich R."/>
            <person name="Lapidus A."/>
            <person name="Copeland A."/>
            <person name="Del Rio T.G."/>
            <person name="Lucas S."/>
            <person name="Chen F."/>
            <person name="Tice H."/>
            <person name="Cheng J.F."/>
            <person name="Han C."/>
            <person name="Detter J.C."/>
            <person name="Bruce D."/>
            <person name="Goodwin L."/>
            <person name="Chain P."/>
            <person name="Pitluck S."/>
            <person name="Pati A."/>
            <person name="Ivanova N."/>
            <person name="Mavromatis K."/>
            <person name="Chen A."/>
            <person name="Palaniappan K."/>
            <person name="Land M."/>
            <person name="Hauser L."/>
            <person name="Chang Y.J."/>
            <person name="Jeffries C.D."/>
            <person name="Brettin T."/>
            <person name="Rohde M."/>
            <person name="Goker M."/>
            <person name="Bristow J."/>
            <person name="Eisen J.A."/>
            <person name="Markowitz V."/>
            <person name="Hugenholtz P."/>
            <person name="Klenk H.P."/>
            <person name="Kyrpides N.C."/>
        </authorList>
    </citation>
    <scope>NUCLEOTIDE SEQUENCE [LARGE SCALE GENOMIC DNA]</scope>
    <source>
        <strain evidence="5">ATCC 51198 / DSM 5511 / JCM 9101 / NCIMB 13204 / VKM B-1734 / 4k</strain>
    </source>
</reference>
<protein>
    <submittedName>
        <fullName evidence="4">Polysaccharide deacetylase</fullName>
    </submittedName>
</protein>
<name>D2RXL3_HALTV</name>
<organism evidence="4 5">
    <name type="scientific">Haloterrigena turkmenica (strain ATCC 51198 / DSM 5511 / JCM 9101 / NCIMB 13204 / VKM B-1734 / 4k)</name>
    <name type="common">Halococcus turkmenicus</name>
    <dbReference type="NCBI Taxonomy" id="543526"/>
    <lineage>
        <taxon>Archaea</taxon>
        <taxon>Methanobacteriati</taxon>
        <taxon>Methanobacteriota</taxon>
        <taxon>Stenosarchaea group</taxon>
        <taxon>Halobacteria</taxon>
        <taxon>Halobacteriales</taxon>
        <taxon>Natrialbaceae</taxon>
        <taxon>Haloterrigena</taxon>
    </lineage>
</organism>
<dbReference type="AlphaFoldDB" id="D2RXL3"/>
<dbReference type="RefSeq" id="WP_012944004.1">
    <property type="nucleotide sequence ID" value="NC_013743.1"/>
</dbReference>
<dbReference type="Proteomes" id="UP000001903">
    <property type="component" value="Chromosome"/>
</dbReference>
<dbReference type="HOGENOM" id="CLU_055389_0_0_2"/>
<dbReference type="InterPro" id="IPR051398">
    <property type="entry name" value="Polysacch_Deacetylase"/>
</dbReference>
<evidence type="ECO:0000256" key="1">
    <source>
        <dbReference type="ARBA" id="ARBA00022729"/>
    </source>
</evidence>
<dbReference type="KEGG" id="htu:Htur_2868"/>
<dbReference type="InterPro" id="IPR011330">
    <property type="entry name" value="Glyco_hydro/deAcase_b/a-brl"/>
</dbReference>
<dbReference type="GO" id="GO:0005975">
    <property type="term" value="P:carbohydrate metabolic process"/>
    <property type="evidence" value="ECO:0007669"/>
    <property type="project" value="InterPro"/>
</dbReference>
<feature type="compositionally biased region" description="Basic and acidic residues" evidence="2">
    <location>
        <begin position="34"/>
        <end position="45"/>
    </location>
</feature>
<dbReference type="CDD" id="cd10970">
    <property type="entry name" value="CE4_DAC_u1_6s"/>
    <property type="match status" value="1"/>
</dbReference>
<keyword evidence="1" id="KW-0732">Signal</keyword>
<dbReference type="InterPro" id="IPR002509">
    <property type="entry name" value="NODB_dom"/>
</dbReference>
<dbReference type="Pfam" id="PF01522">
    <property type="entry name" value="Polysacc_deac_1"/>
    <property type="match status" value="1"/>
</dbReference>
<dbReference type="PANTHER" id="PTHR34216">
    <property type="match status" value="1"/>
</dbReference>
<feature type="region of interest" description="Disordered" evidence="2">
    <location>
        <begin position="20"/>
        <end position="45"/>
    </location>
</feature>
<dbReference type="PROSITE" id="PS51257">
    <property type="entry name" value="PROKAR_LIPOPROTEIN"/>
    <property type="match status" value="1"/>
</dbReference>
<sequence length="338" mass="37616">MNRRSALAAGTAAILGMAGCFRPSGSSNDDDGPEREPRDERNALERTDDAGMVVFAYDDATIEDYTTTYPVHERYDVPACIAACPDLVQSSEDFLDPNHVGELHDAGWEVMSHTNRHRSVGRILLESDAEVGHDRIYVQANRHGDHVGDPLVLFDGERTVEATVAGKGSDDEGQYIRLEEPIDQPLDATNSAYVRYTESFLRTILADSKRRIEDWGVDVTGFVYPYGRTDGLAESLVPEYYDAVPNYRTGVGGLNPIDDLEPTRLHRRYIETDRSTPEEIEEFMATVASEDVLGIVGGHSEYDTLPAERIEFTIETALDHDLRIVTLQDALTELGYLD</sequence>
<gene>
    <name evidence="4" type="ordered locus">Htur_2868</name>
</gene>
<feature type="domain" description="NodB homology" evidence="3">
    <location>
        <begin position="47"/>
        <end position="120"/>
    </location>
</feature>
<dbReference type="eggNOG" id="arCOG09161">
    <property type="taxonomic scope" value="Archaea"/>
</dbReference>
<evidence type="ECO:0000259" key="3">
    <source>
        <dbReference type="Pfam" id="PF01522"/>
    </source>
</evidence>
<accession>D2RXL3</accession>
<proteinExistence type="predicted"/>
<dbReference type="SUPFAM" id="SSF88713">
    <property type="entry name" value="Glycoside hydrolase/deacetylase"/>
    <property type="match status" value="1"/>
</dbReference>
<keyword evidence="5" id="KW-1185">Reference proteome</keyword>
<dbReference type="PANTHER" id="PTHR34216:SF7">
    <property type="entry name" value="POLY-BETA-1,6-N-ACETYL-D-GLUCOSAMINE N-DEACETYLASE"/>
    <property type="match status" value="1"/>
</dbReference>
<dbReference type="Gene3D" id="3.20.20.370">
    <property type="entry name" value="Glycoside hydrolase/deacetylase"/>
    <property type="match status" value="1"/>
</dbReference>
<dbReference type="EMBL" id="CP001860">
    <property type="protein sequence ID" value="ADB61737.1"/>
    <property type="molecule type" value="Genomic_DNA"/>
</dbReference>
<evidence type="ECO:0000313" key="4">
    <source>
        <dbReference type="EMBL" id="ADB61737.1"/>
    </source>
</evidence>
<dbReference type="GeneID" id="8743485"/>